<dbReference type="SUPFAM" id="SSF51338">
    <property type="entry name" value="Composite domain of metallo-dependent hydrolases"/>
    <property type="match status" value="1"/>
</dbReference>
<dbReference type="EMBL" id="CP118166">
    <property type="protein sequence ID" value="WDI31844.1"/>
    <property type="molecule type" value="Genomic_DNA"/>
</dbReference>
<dbReference type="RefSeq" id="WP_274493731.1">
    <property type="nucleotide sequence ID" value="NZ_CP118166.1"/>
</dbReference>
<feature type="chain" id="PRO_5042121844" evidence="1">
    <location>
        <begin position="23"/>
        <end position="436"/>
    </location>
</feature>
<dbReference type="KEGG" id="hfl:PUV54_01410"/>
<evidence type="ECO:0000259" key="2">
    <source>
        <dbReference type="Pfam" id="PF01979"/>
    </source>
</evidence>
<gene>
    <name evidence="3" type="ORF">PUV54_01410</name>
</gene>
<dbReference type="Gene3D" id="2.30.40.10">
    <property type="entry name" value="Urease, subunit C, domain 1"/>
    <property type="match status" value="2"/>
</dbReference>
<dbReference type="PANTHER" id="PTHR43135:SF3">
    <property type="entry name" value="ALPHA-D-RIBOSE 1-METHYLPHOSPHONATE 5-TRIPHOSPHATE DIPHOSPHATASE"/>
    <property type="match status" value="1"/>
</dbReference>
<evidence type="ECO:0000256" key="1">
    <source>
        <dbReference type="SAM" id="SignalP"/>
    </source>
</evidence>
<dbReference type="GO" id="GO:0016810">
    <property type="term" value="F:hydrolase activity, acting on carbon-nitrogen (but not peptide) bonds"/>
    <property type="evidence" value="ECO:0007669"/>
    <property type="project" value="InterPro"/>
</dbReference>
<dbReference type="Gene3D" id="3.20.20.140">
    <property type="entry name" value="Metal-dependent hydrolases"/>
    <property type="match status" value="1"/>
</dbReference>
<protein>
    <submittedName>
        <fullName evidence="3">Amidohydrolase family protein</fullName>
    </submittedName>
</protein>
<dbReference type="InterPro" id="IPR011059">
    <property type="entry name" value="Metal-dep_hydrolase_composite"/>
</dbReference>
<sequence length="436" mass="47225">MKNIILVFLMTISGLVTPAALAQDSYAFTDVTVIMMESGETRPHQTVLISNDRIEAVGPASDVTLPASATVIDGAGRYLMPGLTEMHGHIPGTSSSWPAEDVLFLYVSQGVTTVRGMLGSEGQLELRDKAARGEIIAPTLYLAAPALGGMNVDGPDDARAKVTQYAREGWDLLKVHEGLSLEEYDAIADVANEIGLPFGGHIAEDVGLLHALEKGQRTVEHMDNYLTYIGADETPVTEQQLQKAVEVTLAAGTGIVPTLALFEQYGTEPDVLAAYAELRYTPHGITENWAENRVNQYEQNSDELPEIALFLENQRKLLKAFSEGGVEVLLGSDAPQVYSVPGFSLHREMTSMENAGMERSAILYSGTVSAGAYFADKDSFGVIKPGARADLVLLDANPFEAIGNMREIKGVMVRGQWVSKDFIDQKLGEIEKAYKN</sequence>
<dbReference type="AlphaFoldDB" id="A0AAF0CFZ5"/>
<keyword evidence="1" id="KW-0732">Signal</keyword>
<dbReference type="Pfam" id="PF01979">
    <property type="entry name" value="Amidohydro_1"/>
    <property type="match status" value="1"/>
</dbReference>
<dbReference type="Proteomes" id="UP001214043">
    <property type="component" value="Chromosome"/>
</dbReference>
<evidence type="ECO:0000313" key="4">
    <source>
        <dbReference type="Proteomes" id="UP001214043"/>
    </source>
</evidence>
<feature type="signal peptide" evidence="1">
    <location>
        <begin position="1"/>
        <end position="22"/>
    </location>
</feature>
<dbReference type="InterPro" id="IPR006680">
    <property type="entry name" value="Amidohydro-rel"/>
</dbReference>
<feature type="domain" description="Amidohydrolase-related" evidence="2">
    <location>
        <begin position="78"/>
        <end position="418"/>
    </location>
</feature>
<keyword evidence="4" id="KW-1185">Reference proteome</keyword>
<dbReference type="SUPFAM" id="SSF51556">
    <property type="entry name" value="Metallo-dependent hydrolases"/>
    <property type="match status" value="1"/>
</dbReference>
<proteinExistence type="predicted"/>
<evidence type="ECO:0000313" key="3">
    <source>
        <dbReference type="EMBL" id="WDI31844.1"/>
    </source>
</evidence>
<organism evidence="3 4">
    <name type="scientific">Hyphococcus flavus</name>
    <dbReference type="NCBI Taxonomy" id="1866326"/>
    <lineage>
        <taxon>Bacteria</taxon>
        <taxon>Pseudomonadati</taxon>
        <taxon>Pseudomonadota</taxon>
        <taxon>Alphaproteobacteria</taxon>
        <taxon>Parvularculales</taxon>
        <taxon>Parvularculaceae</taxon>
        <taxon>Hyphococcus</taxon>
    </lineage>
</organism>
<name>A0AAF0CFZ5_9PROT</name>
<reference evidence="3" key="1">
    <citation type="submission" date="2023-02" db="EMBL/GenBank/DDBJ databases">
        <title>Genome sequence of Hyphococcus flavus.</title>
        <authorList>
            <person name="Rong J.-C."/>
            <person name="Zhao Q."/>
            <person name="Yi M."/>
            <person name="Wu J.-Y."/>
        </authorList>
    </citation>
    <scope>NUCLEOTIDE SEQUENCE</scope>
    <source>
        <strain evidence="3">MCCC 1K03223</strain>
    </source>
</reference>
<accession>A0AAF0CFZ5</accession>
<dbReference type="InterPro" id="IPR032466">
    <property type="entry name" value="Metal_Hydrolase"/>
</dbReference>
<dbReference type="InterPro" id="IPR051781">
    <property type="entry name" value="Metallo-dep_Hydrolase"/>
</dbReference>
<dbReference type="PANTHER" id="PTHR43135">
    <property type="entry name" value="ALPHA-D-RIBOSE 1-METHYLPHOSPHONATE 5-TRIPHOSPHATE DIPHOSPHATASE"/>
    <property type="match status" value="1"/>
</dbReference>